<protein>
    <submittedName>
        <fullName evidence="2">Homeodomain-like protein</fullName>
    </submittedName>
</protein>
<dbReference type="GO" id="GO:0006361">
    <property type="term" value="P:transcription initiation at RNA polymerase I promoter"/>
    <property type="evidence" value="ECO:0007669"/>
    <property type="project" value="TreeGrafter"/>
</dbReference>
<dbReference type="AlphaFoldDB" id="A0A8H4Q678"/>
<organism evidence="2 3">
    <name type="scientific">Ophiocordyceps camponoti-floridani</name>
    <dbReference type="NCBI Taxonomy" id="2030778"/>
    <lineage>
        <taxon>Eukaryota</taxon>
        <taxon>Fungi</taxon>
        <taxon>Dikarya</taxon>
        <taxon>Ascomycota</taxon>
        <taxon>Pezizomycotina</taxon>
        <taxon>Sordariomycetes</taxon>
        <taxon>Hypocreomycetidae</taxon>
        <taxon>Hypocreales</taxon>
        <taxon>Ophiocordycipitaceae</taxon>
        <taxon>Ophiocordyceps</taxon>
    </lineage>
</organism>
<keyword evidence="2" id="KW-0238">DNA-binding</keyword>
<evidence type="ECO:0000256" key="1">
    <source>
        <dbReference type="SAM" id="MobiDB-lite"/>
    </source>
</evidence>
<evidence type="ECO:0000313" key="2">
    <source>
        <dbReference type="EMBL" id="KAF4587464.1"/>
    </source>
</evidence>
<feature type="compositionally biased region" description="Basic and acidic residues" evidence="1">
    <location>
        <begin position="31"/>
        <end position="46"/>
    </location>
</feature>
<dbReference type="InterPro" id="IPR009057">
    <property type="entry name" value="Homeodomain-like_sf"/>
</dbReference>
<keyword evidence="2" id="KW-0371">Homeobox</keyword>
<dbReference type="SUPFAM" id="SSF46689">
    <property type="entry name" value="Homeodomain-like"/>
    <property type="match status" value="1"/>
</dbReference>
<feature type="region of interest" description="Disordered" evidence="1">
    <location>
        <begin position="357"/>
        <end position="467"/>
    </location>
</feature>
<proteinExistence type="predicted"/>
<dbReference type="InterPro" id="IPR001005">
    <property type="entry name" value="SANT/Myb"/>
</dbReference>
<feature type="region of interest" description="Disordered" evidence="1">
    <location>
        <begin position="1"/>
        <end position="81"/>
    </location>
</feature>
<sequence>MFPAIPPAGSMNDSDYDSQVNEQSSDNELENGIKTEPDSSSEERPKPLSPLPRGRKRRRLDPDDDAHHKPPQKRRKSTHKPKYLKMLMCDIDDASRGVCLEKYIKLPESQVGLIVWSPEEKHRFFEAVTRLGRHDLPGIASRVRTKSLVEIRQYLLYLQEADIIRRKPGQDTFVEFAEYPAAVELSQQCCHALEEAADAVALVEIQDEAKKEVGKWGDCWDLTPEVAAKLKEIRDTVVDHPFAQLFHVDRWLKVSERIFMNSSVHSDNWYFVDDNPPSIWATALQDFHKLAVSLTRRLVQTALFFSMMRIRKKKRRHPDTQPLVRRIDVARAIRSFDLAPNSRRFWRKSARRLRLHVYREPPRPGDDTKEPMSYEEVEAELAGKDKKKRKRRVPIVAQPSIEMAESSESEDEEKPPFDDESSSTIKPAKTPPRRRSTTPNKSTRRSPQPRLTTDTQRDEQAEAWDAHASHAAELDLWALLRRKPPKDLPPPPPEPELLLKSAADVLSSYPAGGVDWTRRVKYVQEWALNRGGKG</sequence>
<feature type="compositionally biased region" description="Basic and acidic residues" evidence="1">
    <location>
        <begin position="455"/>
        <end position="467"/>
    </location>
</feature>
<dbReference type="EMBL" id="JAACLJ010000004">
    <property type="protein sequence ID" value="KAF4587464.1"/>
    <property type="molecule type" value="Genomic_DNA"/>
</dbReference>
<dbReference type="CDD" id="cd00167">
    <property type="entry name" value="SANT"/>
    <property type="match status" value="1"/>
</dbReference>
<dbReference type="GO" id="GO:0001181">
    <property type="term" value="F:RNA polymerase I general transcription initiation factor activity"/>
    <property type="evidence" value="ECO:0007669"/>
    <property type="project" value="TreeGrafter"/>
</dbReference>
<name>A0A8H4Q678_9HYPO</name>
<feature type="compositionally biased region" description="Basic residues" evidence="1">
    <location>
        <begin position="69"/>
        <end position="81"/>
    </location>
</feature>
<dbReference type="Proteomes" id="UP000562929">
    <property type="component" value="Unassembled WGS sequence"/>
</dbReference>
<comment type="caution">
    <text evidence="2">The sequence shown here is derived from an EMBL/GenBank/DDBJ whole genome shotgun (WGS) entry which is preliminary data.</text>
</comment>
<gene>
    <name evidence="2" type="ORF">GQ602_004157</name>
</gene>
<reference evidence="2 3" key="1">
    <citation type="journal article" date="2020" name="G3 (Bethesda)">
        <title>Genetic Underpinnings of Host Manipulation by Ophiocordyceps as Revealed by Comparative Transcriptomics.</title>
        <authorList>
            <person name="Will I."/>
            <person name="Das B."/>
            <person name="Trinh T."/>
            <person name="Brachmann A."/>
            <person name="Ohm R.A."/>
            <person name="de Bekker C."/>
        </authorList>
    </citation>
    <scope>NUCLEOTIDE SEQUENCE [LARGE SCALE GENOMIC DNA]</scope>
    <source>
        <strain evidence="2 3">EC05</strain>
    </source>
</reference>
<dbReference type="OrthoDB" id="2240312at2759"/>
<dbReference type="GO" id="GO:0000500">
    <property type="term" value="C:RNA polymerase I upstream activating factor complex"/>
    <property type="evidence" value="ECO:0007669"/>
    <property type="project" value="InterPro"/>
</dbReference>
<dbReference type="GO" id="GO:0000182">
    <property type="term" value="F:rDNA binding"/>
    <property type="evidence" value="ECO:0007669"/>
    <property type="project" value="TreeGrafter"/>
</dbReference>
<dbReference type="GO" id="GO:0042790">
    <property type="term" value="P:nucleolar large rRNA transcription by RNA polymerase I"/>
    <property type="evidence" value="ECO:0007669"/>
    <property type="project" value="InterPro"/>
</dbReference>
<feature type="compositionally biased region" description="Polar residues" evidence="1">
    <location>
        <begin position="11"/>
        <end position="26"/>
    </location>
</feature>
<dbReference type="InterPro" id="IPR039601">
    <property type="entry name" value="Rrn5"/>
</dbReference>
<evidence type="ECO:0000313" key="3">
    <source>
        <dbReference type="Proteomes" id="UP000562929"/>
    </source>
</evidence>
<feature type="compositionally biased region" description="Acidic residues" evidence="1">
    <location>
        <begin position="405"/>
        <end position="421"/>
    </location>
</feature>
<keyword evidence="3" id="KW-1185">Reference proteome</keyword>
<dbReference type="Gene3D" id="1.10.10.60">
    <property type="entry name" value="Homeodomain-like"/>
    <property type="match status" value="1"/>
</dbReference>
<dbReference type="PANTHER" id="PTHR28079:SF1">
    <property type="entry name" value="RNA POLYMERASE I-SPECIFIC TRANSCRIPTION INITIATION FACTOR RRN5"/>
    <property type="match status" value="1"/>
</dbReference>
<feature type="compositionally biased region" description="Polar residues" evidence="1">
    <location>
        <begin position="437"/>
        <end position="454"/>
    </location>
</feature>
<accession>A0A8H4Q678</accession>
<dbReference type="PANTHER" id="PTHR28079">
    <property type="entry name" value="RNA POLYMERASE I-SPECIFIC TRANSCRIPTION INITIATION FACTOR RRN5"/>
    <property type="match status" value="1"/>
</dbReference>
<feature type="compositionally biased region" description="Basic and acidic residues" evidence="1">
    <location>
        <begin position="357"/>
        <end position="372"/>
    </location>
</feature>